<dbReference type="SUPFAM" id="SSF89550">
    <property type="entry name" value="PHP domain-like"/>
    <property type="match status" value="1"/>
</dbReference>
<name>A0ABQ1Z0S0_9BACL</name>
<evidence type="ECO:0000313" key="4">
    <source>
        <dbReference type="Proteomes" id="UP000652153"/>
    </source>
</evidence>
<dbReference type="PANTHER" id="PTHR42924:SF3">
    <property type="entry name" value="POLYMERASE_HISTIDINOL PHOSPHATASE N-TERMINAL DOMAIN-CONTAINING PROTEIN"/>
    <property type="match status" value="1"/>
</dbReference>
<dbReference type="RefSeq" id="WP_188591172.1">
    <property type="nucleotide sequence ID" value="NZ_BMFU01000001.1"/>
</dbReference>
<accession>A0ABQ1Z0S0</accession>
<dbReference type="Gene3D" id="3.20.20.140">
    <property type="entry name" value="Metal-dependent hydrolases"/>
    <property type="match status" value="1"/>
</dbReference>
<organism evidence="3 4">
    <name type="scientific">Paenibacillus silvae</name>
    <dbReference type="NCBI Taxonomy" id="1325358"/>
    <lineage>
        <taxon>Bacteria</taxon>
        <taxon>Bacillati</taxon>
        <taxon>Bacillota</taxon>
        <taxon>Bacilli</taxon>
        <taxon>Bacillales</taxon>
        <taxon>Paenibacillaceae</taxon>
        <taxon>Paenibacillus</taxon>
    </lineage>
</organism>
<feature type="compositionally biased region" description="Basic and acidic residues" evidence="1">
    <location>
        <begin position="1"/>
        <end position="12"/>
    </location>
</feature>
<dbReference type="InterPro" id="IPR052018">
    <property type="entry name" value="PHP_domain"/>
</dbReference>
<dbReference type="SMART" id="SM00481">
    <property type="entry name" value="POLIIIAc"/>
    <property type="match status" value="1"/>
</dbReference>
<dbReference type="InterPro" id="IPR003141">
    <property type="entry name" value="Pol/His_phosphatase_N"/>
</dbReference>
<evidence type="ECO:0000256" key="1">
    <source>
        <dbReference type="SAM" id="MobiDB-lite"/>
    </source>
</evidence>
<dbReference type="CDD" id="cd07438">
    <property type="entry name" value="PHP_HisPPase_AMP"/>
    <property type="match status" value="1"/>
</dbReference>
<dbReference type="InterPro" id="IPR004013">
    <property type="entry name" value="PHP_dom"/>
</dbReference>
<dbReference type="PANTHER" id="PTHR42924">
    <property type="entry name" value="EXONUCLEASE"/>
    <property type="match status" value="1"/>
</dbReference>
<dbReference type="Gene3D" id="1.10.150.650">
    <property type="match status" value="1"/>
</dbReference>
<dbReference type="InterPro" id="IPR016195">
    <property type="entry name" value="Pol/histidinol_Pase-like"/>
</dbReference>
<reference evidence="4" key="1">
    <citation type="journal article" date="2019" name="Int. J. Syst. Evol. Microbiol.">
        <title>The Global Catalogue of Microorganisms (GCM) 10K type strain sequencing project: providing services to taxonomists for standard genome sequencing and annotation.</title>
        <authorList>
            <consortium name="The Broad Institute Genomics Platform"/>
            <consortium name="The Broad Institute Genome Sequencing Center for Infectious Disease"/>
            <person name="Wu L."/>
            <person name="Ma J."/>
        </authorList>
    </citation>
    <scope>NUCLEOTIDE SEQUENCE [LARGE SCALE GENOMIC DNA]</scope>
    <source>
        <strain evidence="4">CGMCC 1.12770</strain>
    </source>
</reference>
<gene>
    <name evidence="3" type="ORF">GCM10008014_05100</name>
</gene>
<keyword evidence="4" id="KW-1185">Reference proteome</keyword>
<evidence type="ECO:0000259" key="2">
    <source>
        <dbReference type="SMART" id="SM00481"/>
    </source>
</evidence>
<comment type="caution">
    <text evidence="3">The sequence shown here is derived from an EMBL/GenBank/DDBJ whole genome shotgun (WGS) entry which is preliminary data.</text>
</comment>
<feature type="region of interest" description="Disordered" evidence="1">
    <location>
        <begin position="1"/>
        <end position="25"/>
    </location>
</feature>
<evidence type="ECO:0000313" key="3">
    <source>
        <dbReference type="EMBL" id="GGH43980.1"/>
    </source>
</evidence>
<proteinExistence type="predicted"/>
<protein>
    <submittedName>
        <fullName evidence="3">Phosphatase</fullName>
    </submittedName>
</protein>
<dbReference type="EMBL" id="BMFU01000001">
    <property type="protein sequence ID" value="GGH43980.1"/>
    <property type="molecule type" value="Genomic_DNA"/>
</dbReference>
<feature type="compositionally biased region" description="Polar residues" evidence="1">
    <location>
        <begin position="13"/>
        <end position="25"/>
    </location>
</feature>
<dbReference type="Pfam" id="PF02811">
    <property type="entry name" value="PHP"/>
    <property type="match status" value="1"/>
</dbReference>
<feature type="domain" description="Polymerase/histidinol phosphatase N-terminal" evidence="2">
    <location>
        <begin position="8"/>
        <end position="73"/>
    </location>
</feature>
<sequence>MNQHQGRCDLHTHSQASDGMQSPTDNVKLAKRKGLSAVALTDHDTVAGVTEARQAGQLLDIDVIAGVEISTRAGGKEIHVLGYEVDVDDERFLQRLRGLREAREERNHRMIAKLQELGLDITWQEVLDELGRPLEPDESVGRPHMADVLVKKGYAADMRDAFDQYLAEGKPGYVSVPRVAPKDACVWIREAGGAAVIAHPGIYGNNELVRQIIMDAKPDGIEVFHSDHGPEDEQRYLELAREFDLIVTGGSDYHGERQGVVFHGDLGSKTVAMEVVEQLRAVSSMRKSK</sequence>
<dbReference type="Proteomes" id="UP000652153">
    <property type="component" value="Unassembled WGS sequence"/>
</dbReference>